<evidence type="ECO:0000313" key="3">
    <source>
        <dbReference type="Proteomes" id="UP000045706"/>
    </source>
</evidence>
<evidence type="ECO:0000256" key="1">
    <source>
        <dbReference type="SAM" id="MobiDB-lite"/>
    </source>
</evidence>
<feature type="compositionally biased region" description="Polar residues" evidence="1">
    <location>
        <begin position="85"/>
        <end position="108"/>
    </location>
</feature>
<dbReference type="EMBL" id="CVQI01000001">
    <property type="protein sequence ID" value="CRJ86019.1"/>
    <property type="molecule type" value="Genomic_DNA"/>
</dbReference>
<sequence>MKYSLSDQKRVYLACRPIFKGSRSKVKKAKAIRKALNSHKANPGLVSLGFSHEKILEISEDRADAEFADPCPVQQDPVPKLETPKASTSEPVRSPSTVSDASQENNQAVKGGKSAPPGSATDNHGFTQATAAEECCFDFATKWFPDVLRAKDWDCAVAVEWTTWPKDFGPNVPQDTLRRIFAQLSELRHTPVHRLPITAGDASRIITSALSLAEALRDTARSAVLAELISEVEEKARALGQNIIALEARITLELEDVDRAHRELDAKERRILAQQTVEDWGCRNVIRSVLMDSFFMKNFDVMDIPIVVTNIKDASDMAAPGARHDRILVTTLSQVTCKSLTSLDGD</sequence>
<evidence type="ECO:0000313" key="2">
    <source>
        <dbReference type="EMBL" id="CRJ86019.1"/>
    </source>
</evidence>
<feature type="region of interest" description="Disordered" evidence="1">
    <location>
        <begin position="68"/>
        <end position="125"/>
    </location>
</feature>
<proteinExistence type="predicted"/>
<reference evidence="3" key="1">
    <citation type="submission" date="2015-05" db="EMBL/GenBank/DDBJ databases">
        <authorList>
            <person name="Fogelqvist Johan"/>
        </authorList>
    </citation>
    <scope>NUCLEOTIDE SEQUENCE [LARGE SCALE GENOMIC DNA]</scope>
</reference>
<protein>
    <submittedName>
        <fullName evidence="2">Uncharacterized protein</fullName>
    </submittedName>
</protein>
<accession>A0A0G4KED4</accession>
<dbReference type="Proteomes" id="UP000045706">
    <property type="component" value="Unassembled WGS sequence"/>
</dbReference>
<gene>
    <name evidence="2" type="ORF">BN1723_000057</name>
</gene>
<name>A0A0G4KED4_VERLO</name>
<organism evidence="2 3">
    <name type="scientific">Verticillium longisporum</name>
    <name type="common">Verticillium dahliae var. longisporum</name>
    <dbReference type="NCBI Taxonomy" id="100787"/>
    <lineage>
        <taxon>Eukaryota</taxon>
        <taxon>Fungi</taxon>
        <taxon>Dikarya</taxon>
        <taxon>Ascomycota</taxon>
        <taxon>Pezizomycotina</taxon>
        <taxon>Sordariomycetes</taxon>
        <taxon>Hypocreomycetidae</taxon>
        <taxon>Glomerellales</taxon>
        <taxon>Plectosphaerellaceae</taxon>
        <taxon>Verticillium</taxon>
    </lineage>
</organism>
<dbReference type="AlphaFoldDB" id="A0A0G4KED4"/>